<keyword evidence="5" id="KW-0479">Metal-binding</keyword>
<dbReference type="InterPro" id="IPR035903">
    <property type="entry name" value="HesB-like_dom_sf"/>
</dbReference>
<dbReference type="FunFam" id="2.60.300.12:FF:000006">
    <property type="entry name" value="Iron-sulfur cluster assembly 2 mitochondrial"/>
    <property type="match status" value="1"/>
</dbReference>
<comment type="pathway">
    <text evidence="2">Cofactor biosynthesis; iron-sulfur cluster biosynthesis.</text>
</comment>
<dbReference type="GO" id="GO:0051537">
    <property type="term" value="F:2 iron, 2 sulfur cluster binding"/>
    <property type="evidence" value="ECO:0007669"/>
    <property type="project" value="TreeGrafter"/>
</dbReference>
<dbReference type="EMBL" id="CAICTM010000077">
    <property type="protein sequence ID" value="CAB9500201.1"/>
    <property type="molecule type" value="Genomic_DNA"/>
</dbReference>
<organism evidence="10 11">
    <name type="scientific">Seminavis robusta</name>
    <dbReference type="NCBI Taxonomy" id="568900"/>
    <lineage>
        <taxon>Eukaryota</taxon>
        <taxon>Sar</taxon>
        <taxon>Stramenopiles</taxon>
        <taxon>Ochrophyta</taxon>
        <taxon>Bacillariophyta</taxon>
        <taxon>Bacillariophyceae</taxon>
        <taxon>Bacillariophycidae</taxon>
        <taxon>Naviculales</taxon>
        <taxon>Naviculaceae</taxon>
        <taxon>Seminavis</taxon>
    </lineage>
</organism>
<comment type="similarity">
    <text evidence="3">Belongs to the HesB/IscA family.</text>
</comment>
<dbReference type="InterPro" id="IPR016092">
    <property type="entry name" value="ATAP"/>
</dbReference>
<dbReference type="InterPro" id="IPR000361">
    <property type="entry name" value="ATAP_core_dom"/>
</dbReference>
<evidence type="ECO:0000256" key="7">
    <source>
        <dbReference type="ARBA" id="ARBA00023128"/>
    </source>
</evidence>
<dbReference type="Gene3D" id="2.60.300.12">
    <property type="entry name" value="HesB-like domain"/>
    <property type="match status" value="1"/>
</dbReference>
<dbReference type="Proteomes" id="UP001153069">
    <property type="component" value="Unassembled WGS sequence"/>
</dbReference>
<dbReference type="GO" id="GO:0016226">
    <property type="term" value="P:iron-sulfur cluster assembly"/>
    <property type="evidence" value="ECO:0007669"/>
    <property type="project" value="InterPro"/>
</dbReference>
<keyword evidence="6" id="KW-0408">Iron</keyword>
<keyword evidence="4" id="KW-0004">4Fe-4S</keyword>
<dbReference type="PANTHER" id="PTHR43011">
    <property type="entry name" value="IRON-SULFUR CLUSTER ASSEMBLY 2 HOMOLOG, MITOCHONDRIAL"/>
    <property type="match status" value="1"/>
</dbReference>
<dbReference type="SUPFAM" id="SSF89360">
    <property type="entry name" value="HesB-like domain"/>
    <property type="match status" value="1"/>
</dbReference>
<evidence type="ECO:0000256" key="1">
    <source>
        <dbReference type="ARBA" id="ARBA00004173"/>
    </source>
</evidence>
<evidence type="ECO:0000256" key="8">
    <source>
        <dbReference type="SAM" id="MobiDB-lite"/>
    </source>
</evidence>
<evidence type="ECO:0000313" key="11">
    <source>
        <dbReference type="Proteomes" id="UP001153069"/>
    </source>
</evidence>
<dbReference type="GO" id="GO:0051539">
    <property type="term" value="F:4 iron, 4 sulfur cluster binding"/>
    <property type="evidence" value="ECO:0007669"/>
    <property type="project" value="UniProtKB-KW"/>
</dbReference>
<dbReference type="OrthoDB" id="1938621at2759"/>
<keyword evidence="11" id="KW-1185">Reference proteome</keyword>
<evidence type="ECO:0000256" key="5">
    <source>
        <dbReference type="ARBA" id="ARBA00022723"/>
    </source>
</evidence>
<dbReference type="AlphaFoldDB" id="A0A9N8H472"/>
<dbReference type="NCBIfam" id="TIGR00049">
    <property type="entry name" value="iron-sulfur cluster assembly accessory protein"/>
    <property type="match status" value="1"/>
</dbReference>
<evidence type="ECO:0000259" key="9">
    <source>
        <dbReference type="Pfam" id="PF01521"/>
    </source>
</evidence>
<sequence length="163" mass="17538">MVVVTTTNASDPPSIHSSDDSDNAAAVNTSFDAIVNEDERLTITPSCVRQVHALLKRRNKSADEMFLRVFVDAGGCSGFTYQFELDDELVDDEDIIFEPQGANGARVVVDEASLNIIHGSKIDYVQEMIKSAFVVADNPQSESACGCGSSFAVKNFASNPALD</sequence>
<evidence type="ECO:0000313" key="10">
    <source>
        <dbReference type="EMBL" id="CAB9500201.1"/>
    </source>
</evidence>
<evidence type="ECO:0000256" key="6">
    <source>
        <dbReference type="ARBA" id="ARBA00023004"/>
    </source>
</evidence>
<reference evidence="10" key="1">
    <citation type="submission" date="2020-06" db="EMBL/GenBank/DDBJ databases">
        <authorList>
            <consortium name="Plant Systems Biology data submission"/>
        </authorList>
    </citation>
    <scope>NUCLEOTIDE SEQUENCE</scope>
    <source>
        <strain evidence="10">D6</strain>
    </source>
</reference>
<evidence type="ECO:0000256" key="3">
    <source>
        <dbReference type="ARBA" id="ARBA00006718"/>
    </source>
</evidence>
<comment type="subcellular location">
    <subcellularLocation>
        <location evidence="1">Mitochondrion</location>
    </subcellularLocation>
</comment>
<evidence type="ECO:0000256" key="4">
    <source>
        <dbReference type="ARBA" id="ARBA00022485"/>
    </source>
</evidence>
<dbReference type="GO" id="GO:0005506">
    <property type="term" value="F:iron ion binding"/>
    <property type="evidence" value="ECO:0007669"/>
    <property type="project" value="TreeGrafter"/>
</dbReference>
<feature type="domain" description="Core" evidence="9">
    <location>
        <begin position="41"/>
        <end position="148"/>
    </location>
</feature>
<name>A0A9N8H472_9STRA</name>
<keyword evidence="7" id="KW-0496">Mitochondrion</keyword>
<feature type="region of interest" description="Disordered" evidence="8">
    <location>
        <begin position="1"/>
        <end position="23"/>
    </location>
</feature>
<dbReference type="Pfam" id="PF01521">
    <property type="entry name" value="Fe-S_biosyn"/>
    <property type="match status" value="1"/>
</dbReference>
<accession>A0A9N8H472</accession>
<evidence type="ECO:0000256" key="2">
    <source>
        <dbReference type="ARBA" id="ARBA00005151"/>
    </source>
</evidence>
<keyword evidence="4" id="KW-0411">Iron-sulfur</keyword>
<comment type="caution">
    <text evidence="10">The sequence shown here is derived from an EMBL/GenBank/DDBJ whole genome shotgun (WGS) entry which is preliminary data.</text>
</comment>
<proteinExistence type="inferred from homology"/>
<gene>
    <name evidence="10" type="ORF">SEMRO_78_G042360.1</name>
</gene>
<protein>
    <submittedName>
        <fullName evidence="10">Protein ErpA</fullName>
    </submittedName>
</protein>
<dbReference type="PANTHER" id="PTHR43011:SF1">
    <property type="entry name" value="IRON-SULFUR CLUSTER ASSEMBLY 2 HOMOLOG, MITOCHONDRIAL"/>
    <property type="match status" value="1"/>
</dbReference>
<dbReference type="GO" id="GO:0120510">
    <property type="term" value="C:mitochondrial [4Fe-4S] assembly complex"/>
    <property type="evidence" value="ECO:0007669"/>
    <property type="project" value="UniProtKB-ARBA"/>
</dbReference>